<evidence type="ECO:0000313" key="4">
    <source>
        <dbReference type="Proteomes" id="UP000562352"/>
    </source>
</evidence>
<organism evidence="3 4">
    <name type="scientific">Planomonospora venezuelensis</name>
    <dbReference type="NCBI Taxonomy" id="1999"/>
    <lineage>
        <taxon>Bacteria</taxon>
        <taxon>Bacillati</taxon>
        <taxon>Actinomycetota</taxon>
        <taxon>Actinomycetes</taxon>
        <taxon>Streptosporangiales</taxon>
        <taxon>Streptosporangiaceae</taxon>
        <taxon>Planomonospora</taxon>
    </lineage>
</organism>
<dbReference type="InterPro" id="IPR035919">
    <property type="entry name" value="EAL_sf"/>
</dbReference>
<name>A0A841CXY1_PLAVE</name>
<protein>
    <submittedName>
        <fullName evidence="3">EAL domain-containing protein (Putative c-di-GMP-specific phosphodiesterase class I)</fullName>
    </submittedName>
</protein>
<dbReference type="Proteomes" id="UP000562352">
    <property type="component" value="Unassembled WGS sequence"/>
</dbReference>
<dbReference type="EMBL" id="JACHJJ010000007">
    <property type="protein sequence ID" value="MBB5963252.1"/>
    <property type="molecule type" value="Genomic_DNA"/>
</dbReference>
<dbReference type="Gene3D" id="3.20.20.450">
    <property type="entry name" value="EAL domain"/>
    <property type="match status" value="1"/>
</dbReference>
<comment type="caution">
    <text evidence="3">The sequence shown here is derived from an EMBL/GenBank/DDBJ whole genome shotgun (WGS) entry which is preliminary data.</text>
</comment>
<reference evidence="3 4" key="1">
    <citation type="submission" date="2020-08" db="EMBL/GenBank/DDBJ databases">
        <title>Genomic Encyclopedia of Type Strains, Phase III (KMG-III): the genomes of soil and plant-associated and newly described type strains.</title>
        <authorList>
            <person name="Whitman W."/>
        </authorList>
    </citation>
    <scope>NUCLEOTIDE SEQUENCE [LARGE SCALE GENOMIC DNA]</scope>
    <source>
        <strain evidence="3 4">CECT 3303</strain>
    </source>
</reference>
<dbReference type="InterPro" id="IPR001633">
    <property type="entry name" value="EAL_dom"/>
</dbReference>
<accession>A0A841CXY1</accession>
<gene>
    <name evidence="3" type="ORF">FHS22_002531</name>
</gene>
<sequence>MRAVAEGVETADQAERLYQLGYRLAQGFHFARPLPPAEIERRLAGRSVPAGGDDPGRWEPSSLAS</sequence>
<evidence type="ECO:0000256" key="1">
    <source>
        <dbReference type="SAM" id="MobiDB-lite"/>
    </source>
</evidence>
<evidence type="ECO:0000259" key="2">
    <source>
        <dbReference type="PROSITE" id="PS50883"/>
    </source>
</evidence>
<feature type="region of interest" description="Disordered" evidence="1">
    <location>
        <begin position="44"/>
        <end position="65"/>
    </location>
</feature>
<evidence type="ECO:0000313" key="3">
    <source>
        <dbReference type="EMBL" id="MBB5963252.1"/>
    </source>
</evidence>
<dbReference type="PROSITE" id="PS50883">
    <property type="entry name" value="EAL"/>
    <property type="match status" value="1"/>
</dbReference>
<proteinExistence type="predicted"/>
<dbReference type="SUPFAM" id="SSF141868">
    <property type="entry name" value="EAL domain-like"/>
    <property type="match status" value="1"/>
</dbReference>
<keyword evidence="4" id="KW-1185">Reference proteome</keyword>
<dbReference type="AlphaFoldDB" id="A0A841CXY1"/>
<feature type="domain" description="EAL" evidence="2">
    <location>
        <begin position="1"/>
        <end position="47"/>
    </location>
</feature>